<accession>A0A239FCS1</accession>
<organism evidence="1 2">
    <name type="scientific">Belliella buryatensis</name>
    <dbReference type="NCBI Taxonomy" id="1500549"/>
    <lineage>
        <taxon>Bacteria</taxon>
        <taxon>Pseudomonadati</taxon>
        <taxon>Bacteroidota</taxon>
        <taxon>Cytophagia</taxon>
        <taxon>Cytophagales</taxon>
        <taxon>Cyclobacteriaceae</taxon>
        <taxon>Belliella</taxon>
    </lineage>
</organism>
<evidence type="ECO:0008006" key="3">
    <source>
        <dbReference type="Google" id="ProtNLM"/>
    </source>
</evidence>
<evidence type="ECO:0000313" key="2">
    <source>
        <dbReference type="Proteomes" id="UP000198480"/>
    </source>
</evidence>
<dbReference type="OrthoDB" id="823563at2"/>
<proteinExistence type="predicted"/>
<protein>
    <recommendedName>
        <fullName evidence="3">Outer membrane protein beta-barrel domain-containing protein</fullName>
    </recommendedName>
</protein>
<name>A0A239FCS1_9BACT</name>
<dbReference type="Proteomes" id="UP000198480">
    <property type="component" value="Unassembled WGS sequence"/>
</dbReference>
<dbReference type="RefSeq" id="WP_089241573.1">
    <property type="nucleotide sequence ID" value="NZ_FZOK01000012.1"/>
</dbReference>
<dbReference type="AlphaFoldDB" id="A0A239FCS1"/>
<reference evidence="2" key="1">
    <citation type="submission" date="2017-06" db="EMBL/GenBank/DDBJ databases">
        <authorList>
            <person name="Varghese N."/>
            <person name="Submissions S."/>
        </authorList>
    </citation>
    <scope>NUCLEOTIDE SEQUENCE [LARGE SCALE GENOMIC DNA]</scope>
    <source>
        <strain evidence="2">5C</strain>
    </source>
</reference>
<evidence type="ECO:0000313" key="1">
    <source>
        <dbReference type="EMBL" id="SNS54716.1"/>
    </source>
</evidence>
<sequence length="199" mass="22583">MKSTFLLFVLFFISSQFSFSQREIGSYIHHAEIGALIGNVNKSDRINFSFQSFHGVQLDQHNQVGFFLGFDTYPGMKLMPLGAGWRHELNPDKKYSIQLALDLGYGSAFLEKREIDGNREAWNEGGAMVAPGIGIRKKSKKGRYSYTWMLGFRQQHASFFEGFRLAGSAPIEGVRPGFESVLEESYIFKSLSLRWGIVF</sequence>
<gene>
    <name evidence="1" type="ORF">SAMN06295967_11253</name>
</gene>
<keyword evidence="2" id="KW-1185">Reference proteome</keyword>
<dbReference type="EMBL" id="FZOK01000012">
    <property type="protein sequence ID" value="SNS54716.1"/>
    <property type="molecule type" value="Genomic_DNA"/>
</dbReference>